<evidence type="ECO:0000256" key="7">
    <source>
        <dbReference type="RuleBase" id="RU365068"/>
    </source>
</evidence>
<comment type="domain">
    <text evidence="7">The Q motif is unique to and characteristic of the DEAD box family of RNA helicases and controls ATP binding and hydrolysis.</text>
</comment>
<accession>A0A812EY90</accession>
<evidence type="ECO:0000256" key="2">
    <source>
        <dbReference type="ARBA" id="ARBA00022801"/>
    </source>
</evidence>
<sequence length="901" mass="103020">MFGKANNRFQHKNKSKDKRPKQKDFQGKRGKEKRKDLLLSTNNLEQIDTEIASLKKRYEEILPANIKKFSDFPLSQRTLGGLTNSKYTVPTDIQRESIGLALKGHDVLASAKTGSGKTLAFIIPILECLYCQKWSSIDGLGALVISPTRELAYQTFAVLRRVGKQHDFSAGLVVGGMDLKVESKKINYTNIIICTPGRFLQHMDETRNFTATNLQILVLDEADRILDLGFSETMNAIIENLPPSRQTLLFSATQTRSVKDLARLSLNNDNLFYVSVDEFAEHSTPSQLVQNYIICELEDKMTVLWSFLKNHLKKKIVVFLTTCSQVRYIFKALCHMRPGISLHALYGKMKQHKRMEVFQQFCFKQSAVLFATDIAARGLDIPEVNWVIQLDCPEDANTYIHRVGRTARYKKNGESLLFLLPSEEAGMLTELQKKKIPIKQIQVNPKMLWDIRPRLKSQCAADITMKENAKKAFVTYVRAVFLMSNKNIFDVQKLNLEEFAGSLGLEITPRVRFLEREQERLANKETLMAKETKAEDSSESDNASIDEEVLEKLLKLKKRQSKAKDADSSEESDGESDDEILKKLQKLRARAKAREKKNEQWSGSEENEEITEGKSERTYEKVGDESLDEDSDEEDTEEENREEKKSPKITLMEDDDDGGDLLTLKKIILPEPAEELESKPKEAVKQSKKVLTKIALAKRALKKQVKMNIKVKFDEQGEEIQDAYRARQTIKDTTDDSAAAGIDIEEAKKFMESEDKFDKKLYQEKIKMKHQEKRLKMKEKKRLERQGEENAPVAVLGSGKDEDEVSEEQQNSSSSDDDEKDQSFDSADYDDDGDREDDMNDEEDDDDYSSDDSEPVPKRKRLNRASQEDSLSDSNEVEESTEMSLQDKEELVLKMLQSSRK</sequence>
<dbReference type="PANTHER" id="PTHR24031">
    <property type="entry name" value="RNA HELICASE"/>
    <property type="match status" value="1"/>
</dbReference>
<feature type="region of interest" description="Disordered" evidence="8">
    <location>
        <begin position="560"/>
        <end position="579"/>
    </location>
</feature>
<feature type="short sequence motif" description="Q motif" evidence="6">
    <location>
        <begin position="67"/>
        <end position="95"/>
    </location>
</feature>
<feature type="region of interest" description="Disordered" evidence="8">
    <location>
        <begin position="524"/>
        <end position="545"/>
    </location>
</feature>
<evidence type="ECO:0000259" key="9">
    <source>
        <dbReference type="PROSITE" id="PS51192"/>
    </source>
</evidence>
<dbReference type="SUPFAM" id="SSF52540">
    <property type="entry name" value="P-loop containing nucleoside triphosphate hydrolases"/>
    <property type="match status" value="1"/>
</dbReference>
<keyword evidence="2 7" id="KW-0378">Hydrolase</keyword>
<dbReference type="PROSITE" id="PS00039">
    <property type="entry name" value="DEAD_ATP_HELICASE"/>
    <property type="match status" value="1"/>
</dbReference>
<dbReference type="GO" id="GO:0005524">
    <property type="term" value="F:ATP binding"/>
    <property type="evidence" value="ECO:0007669"/>
    <property type="project" value="UniProtKB-UniRule"/>
</dbReference>
<dbReference type="CDD" id="cd18787">
    <property type="entry name" value="SF2_C_DEAD"/>
    <property type="match status" value="1"/>
</dbReference>
<feature type="compositionally biased region" description="Acidic residues" evidence="8">
    <location>
        <begin position="827"/>
        <end position="854"/>
    </location>
</feature>
<protein>
    <recommendedName>
        <fullName evidence="7">ATP-dependent RNA helicase</fullName>
        <ecNumber evidence="7">3.6.4.13</ecNumber>
    </recommendedName>
</protein>
<dbReference type="Pfam" id="PF00270">
    <property type="entry name" value="DEAD"/>
    <property type="match status" value="1"/>
</dbReference>
<feature type="compositionally biased region" description="Basic and acidic residues" evidence="8">
    <location>
        <begin position="611"/>
        <end position="624"/>
    </location>
</feature>
<evidence type="ECO:0000313" key="12">
    <source>
        <dbReference type="EMBL" id="CAE1331702.1"/>
    </source>
</evidence>
<dbReference type="InterPro" id="IPR011545">
    <property type="entry name" value="DEAD/DEAH_box_helicase_dom"/>
</dbReference>
<dbReference type="PROSITE" id="PS51194">
    <property type="entry name" value="HELICASE_CTER"/>
    <property type="match status" value="1"/>
</dbReference>
<dbReference type="GO" id="GO:0003724">
    <property type="term" value="F:RNA helicase activity"/>
    <property type="evidence" value="ECO:0007669"/>
    <property type="project" value="UniProtKB-EC"/>
</dbReference>
<comment type="catalytic activity">
    <reaction evidence="7">
        <text>ATP + H2O = ADP + phosphate + H(+)</text>
        <dbReference type="Rhea" id="RHEA:13065"/>
        <dbReference type="ChEBI" id="CHEBI:15377"/>
        <dbReference type="ChEBI" id="CHEBI:15378"/>
        <dbReference type="ChEBI" id="CHEBI:30616"/>
        <dbReference type="ChEBI" id="CHEBI:43474"/>
        <dbReference type="ChEBI" id="CHEBI:456216"/>
        <dbReference type="EC" id="3.6.4.13"/>
    </reaction>
</comment>
<dbReference type="AlphaFoldDB" id="A0A812EY90"/>
<dbReference type="Pfam" id="PF13959">
    <property type="entry name" value="CTE_SPB4"/>
    <property type="match status" value="1"/>
</dbReference>
<keyword evidence="5 7" id="KW-0694">RNA-binding</keyword>
<dbReference type="InterPro" id="IPR025313">
    <property type="entry name" value="SPB4-like_CTE"/>
</dbReference>
<organism evidence="12 13">
    <name type="scientific">Acanthosepion pharaonis</name>
    <name type="common">Pharaoh cuttlefish</name>
    <name type="synonym">Sepia pharaonis</name>
    <dbReference type="NCBI Taxonomy" id="158019"/>
    <lineage>
        <taxon>Eukaryota</taxon>
        <taxon>Metazoa</taxon>
        <taxon>Spiralia</taxon>
        <taxon>Lophotrochozoa</taxon>
        <taxon>Mollusca</taxon>
        <taxon>Cephalopoda</taxon>
        <taxon>Coleoidea</taxon>
        <taxon>Decapodiformes</taxon>
        <taxon>Sepiida</taxon>
        <taxon>Sepiina</taxon>
        <taxon>Sepiidae</taxon>
        <taxon>Acanthosepion</taxon>
    </lineage>
</organism>
<feature type="domain" description="Helicase C-terminal" evidence="10">
    <location>
        <begin position="287"/>
        <end position="452"/>
    </location>
</feature>
<evidence type="ECO:0000256" key="5">
    <source>
        <dbReference type="ARBA" id="ARBA00022884"/>
    </source>
</evidence>
<dbReference type="GO" id="GO:0016787">
    <property type="term" value="F:hydrolase activity"/>
    <property type="evidence" value="ECO:0007669"/>
    <property type="project" value="UniProtKB-KW"/>
</dbReference>
<dbReference type="Pfam" id="PF00271">
    <property type="entry name" value="Helicase_C"/>
    <property type="match status" value="1"/>
</dbReference>
<dbReference type="Gene3D" id="3.40.50.300">
    <property type="entry name" value="P-loop containing nucleotide triphosphate hydrolases"/>
    <property type="match status" value="2"/>
</dbReference>
<feature type="compositionally biased region" description="Acidic residues" evidence="8">
    <location>
        <begin position="568"/>
        <end position="578"/>
    </location>
</feature>
<dbReference type="InterPro" id="IPR027417">
    <property type="entry name" value="P-loop_NTPase"/>
</dbReference>
<keyword evidence="1 7" id="KW-0547">Nucleotide-binding</keyword>
<name>A0A812EY90_ACAPH</name>
<feature type="region of interest" description="Disordered" evidence="8">
    <location>
        <begin position="1"/>
        <end position="33"/>
    </location>
</feature>
<feature type="compositionally biased region" description="Basic and acidic residues" evidence="8">
    <location>
        <begin position="22"/>
        <end position="33"/>
    </location>
</feature>
<keyword evidence="13" id="KW-1185">Reference proteome</keyword>
<evidence type="ECO:0000256" key="6">
    <source>
        <dbReference type="PROSITE-ProRule" id="PRU00552"/>
    </source>
</evidence>
<comment type="function">
    <text evidence="7">RNA helicase.</text>
</comment>
<feature type="domain" description="Helicase ATP-binding" evidence="9">
    <location>
        <begin position="98"/>
        <end position="272"/>
    </location>
</feature>
<dbReference type="PROSITE" id="PS51195">
    <property type="entry name" value="Q_MOTIF"/>
    <property type="match status" value="1"/>
</dbReference>
<keyword evidence="3 7" id="KW-0347">Helicase</keyword>
<evidence type="ECO:0000259" key="10">
    <source>
        <dbReference type="PROSITE" id="PS51194"/>
    </source>
</evidence>
<dbReference type="InterPro" id="IPR001650">
    <property type="entry name" value="Helicase_C-like"/>
</dbReference>
<feature type="region of interest" description="Disordered" evidence="8">
    <location>
        <begin position="593"/>
        <end position="657"/>
    </location>
</feature>
<evidence type="ECO:0000259" key="11">
    <source>
        <dbReference type="PROSITE" id="PS51195"/>
    </source>
</evidence>
<gene>
    <name evidence="12" type="ORF">SPHA_80843</name>
</gene>
<feature type="region of interest" description="Disordered" evidence="8">
    <location>
        <begin position="768"/>
        <end position="901"/>
    </location>
</feature>
<proteinExistence type="inferred from homology"/>
<dbReference type="SMART" id="SM00490">
    <property type="entry name" value="HELICc"/>
    <property type="match status" value="1"/>
</dbReference>
<feature type="compositionally biased region" description="Acidic residues" evidence="8">
    <location>
        <begin position="625"/>
        <end position="640"/>
    </location>
</feature>
<feature type="compositionally biased region" description="Basic residues" evidence="8">
    <location>
        <begin position="9"/>
        <end position="21"/>
    </location>
</feature>
<evidence type="ECO:0000256" key="4">
    <source>
        <dbReference type="ARBA" id="ARBA00022840"/>
    </source>
</evidence>
<feature type="compositionally biased region" description="Polar residues" evidence="8">
    <location>
        <begin position="864"/>
        <end position="874"/>
    </location>
</feature>
<evidence type="ECO:0000256" key="3">
    <source>
        <dbReference type="ARBA" id="ARBA00022806"/>
    </source>
</evidence>
<dbReference type="CDD" id="cd17941">
    <property type="entry name" value="DEADc_DDX10"/>
    <property type="match status" value="1"/>
</dbReference>
<dbReference type="InterPro" id="IPR014001">
    <property type="entry name" value="Helicase_ATP-bd"/>
</dbReference>
<evidence type="ECO:0000256" key="8">
    <source>
        <dbReference type="SAM" id="MobiDB-lite"/>
    </source>
</evidence>
<keyword evidence="4 7" id="KW-0067">ATP-binding</keyword>
<dbReference type="GO" id="GO:0003723">
    <property type="term" value="F:RNA binding"/>
    <property type="evidence" value="ECO:0007669"/>
    <property type="project" value="UniProtKB-UniRule"/>
</dbReference>
<feature type="compositionally biased region" description="Basic residues" evidence="8">
    <location>
        <begin position="768"/>
        <end position="780"/>
    </location>
</feature>
<dbReference type="InterPro" id="IPR014014">
    <property type="entry name" value="RNA_helicase_DEAD_Q_motif"/>
</dbReference>
<evidence type="ECO:0000313" key="13">
    <source>
        <dbReference type="Proteomes" id="UP000597762"/>
    </source>
</evidence>
<comment type="similarity">
    <text evidence="7">Belongs to the DEAD box helicase family.</text>
</comment>
<evidence type="ECO:0000256" key="1">
    <source>
        <dbReference type="ARBA" id="ARBA00022741"/>
    </source>
</evidence>
<dbReference type="OrthoDB" id="10259640at2759"/>
<comment type="caution">
    <text evidence="12">The sequence shown here is derived from an EMBL/GenBank/DDBJ whole genome shotgun (WGS) entry which is preliminary data.</text>
</comment>
<feature type="domain" description="DEAD-box RNA helicase Q" evidence="11">
    <location>
        <begin position="67"/>
        <end position="95"/>
    </location>
</feature>
<feature type="compositionally biased region" description="Basic and acidic residues" evidence="8">
    <location>
        <begin position="524"/>
        <end position="536"/>
    </location>
</feature>
<dbReference type="SMART" id="SM00487">
    <property type="entry name" value="DEXDc"/>
    <property type="match status" value="1"/>
</dbReference>
<reference evidence="12" key="1">
    <citation type="submission" date="2021-01" db="EMBL/GenBank/DDBJ databases">
        <authorList>
            <person name="Li R."/>
            <person name="Bekaert M."/>
        </authorList>
    </citation>
    <scope>NUCLEOTIDE SEQUENCE</scope>
    <source>
        <strain evidence="12">Farmed</strain>
    </source>
</reference>
<dbReference type="Proteomes" id="UP000597762">
    <property type="component" value="Unassembled WGS sequence"/>
</dbReference>
<dbReference type="InterPro" id="IPR000629">
    <property type="entry name" value="RNA-helicase_DEAD-box_CS"/>
</dbReference>
<dbReference type="PROSITE" id="PS51192">
    <property type="entry name" value="HELICASE_ATP_BIND_1"/>
    <property type="match status" value="1"/>
</dbReference>
<dbReference type="EMBL" id="CAHIKZ030005611">
    <property type="protein sequence ID" value="CAE1331702.1"/>
    <property type="molecule type" value="Genomic_DNA"/>
</dbReference>
<dbReference type="SMART" id="SM01178">
    <property type="entry name" value="DUF4217"/>
    <property type="match status" value="1"/>
</dbReference>
<dbReference type="EC" id="3.6.4.13" evidence="7"/>